<feature type="transmembrane region" description="Helical" evidence="6">
    <location>
        <begin position="510"/>
        <end position="529"/>
    </location>
</feature>
<feature type="transmembrane region" description="Helical" evidence="6">
    <location>
        <begin position="365"/>
        <end position="387"/>
    </location>
</feature>
<gene>
    <name evidence="9" type="ORF">SAMN05216290_1547</name>
</gene>
<reference evidence="10" key="1">
    <citation type="submission" date="2016-10" db="EMBL/GenBank/DDBJ databases">
        <authorList>
            <person name="Varghese N."/>
            <person name="Submissions S."/>
        </authorList>
    </citation>
    <scope>NUCLEOTIDE SEQUENCE [LARGE SCALE GENOMIC DNA]</scope>
    <source>
        <strain evidence="10">CGMCC 1.12402</strain>
    </source>
</reference>
<feature type="domain" description="MacB-like periplasmic core" evidence="8">
    <location>
        <begin position="98"/>
        <end position="321"/>
    </location>
</feature>
<dbReference type="InterPro" id="IPR003838">
    <property type="entry name" value="ABC3_permease_C"/>
</dbReference>
<evidence type="ECO:0000256" key="5">
    <source>
        <dbReference type="ARBA" id="ARBA00023136"/>
    </source>
</evidence>
<dbReference type="Proteomes" id="UP000199437">
    <property type="component" value="Unassembled WGS sequence"/>
</dbReference>
<dbReference type="Pfam" id="PF02687">
    <property type="entry name" value="FtsX"/>
    <property type="match status" value="2"/>
</dbReference>
<keyword evidence="4 6" id="KW-1133">Transmembrane helix</keyword>
<dbReference type="PANTHER" id="PTHR30572:SF18">
    <property type="entry name" value="ABC-TYPE MACROLIDE FAMILY EXPORT SYSTEM PERMEASE COMPONENT 2"/>
    <property type="match status" value="1"/>
</dbReference>
<feature type="transmembrane region" description="Helical" evidence="6">
    <location>
        <begin position="834"/>
        <end position="856"/>
    </location>
</feature>
<keyword evidence="2" id="KW-1003">Cell membrane</keyword>
<protein>
    <submittedName>
        <fullName evidence="9">FtsX-like permease family protein</fullName>
    </submittedName>
</protein>
<feature type="transmembrane region" description="Helical" evidence="6">
    <location>
        <begin position="462"/>
        <end position="484"/>
    </location>
</feature>
<dbReference type="GO" id="GO:0022857">
    <property type="term" value="F:transmembrane transporter activity"/>
    <property type="evidence" value="ECO:0007669"/>
    <property type="project" value="TreeGrafter"/>
</dbReference>
<feature type="transmembrane region" description="Helical" evidence="6">
    <location>
        <begin position="803"/>
        <end position="822"/>
    </location>
</feature>
<feature type="transmembrane region" description="Helical" evidence="6">
    <location>
        <begin position="96"/>
        <end position="119"/>
    </location>
</feature>
<evidence type="ECO:0000259" key="8">
    <source>
        <dbReference type="Pfam" id="PF12704"/>
    </source>
</evidence>
<feature type="domain" description="ABC3 transporter permease C-terminal" evidence="7">
    <location>
        <begin position="372"/>
        <end position="487"/>
    </location>
</feature>
<dbReference type="EMBL" id="FOIR01000001">
    <property type="protein sequence ID" value="SEW06493.1"/>
    <property type="molecule type" value="Genomic_DNA"/>
</dbReference>
<feature type="transmembrane region" description="Helical" evidence="6">
    <location>
        <begin position="416"/>
        <end position="442"/>
    </location>
</feature>
<dbReference type="GeneID" id="99986272"/>
<dbReference type="InterPro" id="IPR047699">
    <property type="entry name" value="Permease_put_prefix"/>
</dbReference>
<dbReference type="RefSeq" id="WP_090257928.1">
    <property type="nucleotide sequence ID" value="NZ_FOIR01000001.1"/>
</dbReference>
<dbReference type="NCBIfam" id="NF038404">
    <property type="entry name" value="perm_prefix_2"/>
    <property type="match status" value="1"/>
</dbReference>
<proteinExistence type="predicted"/>
<organism evidence="9 10">
    <name type="scientific">Roseivirga pacifica</name>
    <dbReference type="NCBI Taxonomy" id="1267423"/>
    <lineage>
        <taxon>Bacteria</taxon>
        <taxon>Pseudomonadati</taxon>
        <taxon>Bacteroidota</taxon>
        <taxon>Cytophagia</taxon>
        <taxon>Cytophagales</taxon>
        <taxon>Roseivirgaceae</taxon>
        <taxon>Roseivirga</taxon>
    </lineage>
</organism>
<evidence type="ECO:0000256" key="4">
    <source>
        <dbReference type="ARBA" id="ARBA00022989"/>
    </source>
</evidence>
<dbReference type="InterPro" id="IPR025857">
    <property type="entry name" value="MacB_PCD"/>
</dbReference>
<evidence type="ECO:0000313" key="10">
    <source>
        <dbReference type="Proteomes" id="UP000199437"/>
    </source>
</evidence>
<feature type="transmembrane region" description="Helical" evidence="6">
    <location>
        <begin position="751"/>
        <end position="775"/>
    </location>
</feature>
<sequence>MNNKSIQPPKWANRLLEWYCKPSLLEDLQGDLYEYFERDLKEKGKRRARINYTVNVLKFFKPYTIKKLEILDQLTQFIMFKNYFKTSLRSIARNKLFSAINVFGLAVSMSVCLLMISIYTEISDYDRFHQDVNNLYRINNFQQYMESEPNRFASTSLYLGKRMKEDVPGIGAITLLRRNAGGDATVGENTFPISAIYADEGFFDVLTFSLIRGNKSTALLEPNSIVITDETAEKLFKGLDPLDQVLKLGKEDFKVTGVVEKPPFNSHMKFQALVSMATHEKRMNEEYEDSNWLNFSSMWMYYIYFRPEQGAAISDIQARLDIICDEENEKMEHTTITTTIQPITNIMTGPSNISNQIGSSMGREVLLILAGLSFIVILSAAFNYTNLSIARSLRRSKEVGIRKVVGAKKGQVFNQFIVEACIISIGSLIISYFLFFLLKPLFLTVNPNIQEIVKLETNASQLVYFLLFALIVGLVAGFLPAMFLSKLKAITVLKTDSNTKLFSRITLRKSLLVVQFTLSLMFIIAASIANKQFKYAMNYDLGFTTENVLNVQLEGNDAADIEAIFKRIPEVQEISRTSHVLSVGSTYGTQMFSEDKLDSGTVYYSSIDHKYIPMMEHRLLAGSNFPEKSAVEKEESIILNETALKKYNLGTPDEAIGKIVEFDDQDLMIIGVVEDFNNQTILSKIEPFAFRHNLSDTYVLSLKLSSNDIIVTRDKIKAEWDAFDSVHEFNGSFYKDNIERAYQEFSTLTTIIGFLAFLTICIASLGLLGMGVYTAETRLKEISIRKVLGATEGSLVKLLSKSFMLLLLLAAAIALPITYFLFDAVILVNQAYRAPIGVLELSVGVVIIFAIGFVTIGSQTWKAAKANPAQTLRSE</sequence>
<dbReference type="GO" id="GO:0005886">
    <property type="term" value="C:plasma membrane"/>
    <property type="evidence" value="ECO:0007669"/>
    <property type="project" value="UniProtKB-SubCell"/>
</dbReference>
<keyword evidence="3 6" id="KW-0812">Transmembrane</keyword>
<evidence type="ECO:0000256" key="6">
    <source>
        <dbReference type="SAM" id="Phobius"/>
    </source>
</evidence>
<evidence type="ECO:0000256" key="1">
    <source>
        <dbReference type="ARBA" id="ARBA00004651"/>
    </source>
</evidence>
<evidence type="ECO:0000313" key="9">
    <source>
        <dbReference type="EMBL" id="SEW06493.1"/>
    </source>
</evidence>
<accession>A0A1I0NX88</accession>
<feature type="domain" description="ABC3 transporter permease C-terminal" evidence="7">
    <location>
        <begin position="754"/>
        <end position="868"/>
    </location>
</feature>
<comment type="subcellular location">
    <subcellularLocation>
        <location evidence="1">Cell membrane</location>
        <topology evidence="1">Multi-pass membrane protein</topology>
    </subcellularLocation>
</comment>
<keyword evidence="10" id="KW-1185">Reference proteome</keyword>
<dbReference type="Pfam" id="PF12704">
    <property type="entry name" value="MacB_PCD"/>
    <property type="match status" value="2"/>
</dbReference>
<evidence type="ECO:0000256" key="3">
    <source>
        <dbReference type="ARBA" id="ARBA00022692"/>
    </source>
</evidence>
<evidence type="ECO:0000259" key="7">
    <source>
        <dbReference type="Pfam" id="PF02687"/>
    </source>
</evidence>
<dbReference type="InterPro" id="IPR050250">
    <property type="entry name" value="Macrolide_Exporter_MacB"/>
</dbReference>
<evidence type="ECO:0000256" key="2">
    <source>
        <dbReference type="ARBA" id="ARBA00022475"/>
    </source>
</evidence>
<name>A0A1I0NX88_9BACT</name>
<dbReference type="STRING" id="1267423.SAMN05216290_1547"/>
<keyword evidence="5 6" id="KW-0472">Membrane</keyword>
<dbReference type="PANTHER" id="PTHR30572">
    <property type="entry name" value="MEMBRANE COMPONENT OF TRANSPORTER-RELATED"/>
    <property type="match status" value="1"/>
</dbReference>
<dbReference type="AlphaFoldDB" id="A0A1I0NX88"/>
<feature type="domain" description="MacB-like periplasmic core" evidence="8">
    <location>
        <begin position="520"/>
        <end position="680"/>
    </location>
</feature>
<dbReference type="OrthoDB" id="5933722at2"/>